<evidence type="ECO:0000256" key="2">
    <source>
        <dbReference type="ARBA" id="ARBA00022737"/>
    </source>
</evidence>
<comment type="similarity">
    <text evidence="1">Belongs to the hcp beta-lactamase family.</text>
</comment>
<sequence length="1142" mass="124283">MRFEALRSLALLCLMICMVALSACRSSYSYLRANERPLDEVCPSGATPSSELLMEDKCGVKLTRMTGEAACRAGDGLGCTTAAVLSLSSVGLSKAISQQALASNNDHAYRLAKQGCDFGNETSCLLQAQMMLQSSSQQEQARGFRLMDRSCKAGMGSICHTLGTIFEEYATAPREKQDAFDYYRRSCAADYAEGCFRLGKMWETGFGTSTNLSKSKEKLHAACDLNHAKACASVDREPPKDDEELLAEWAAITNQSFIDMALAGCKNGFKHGCTFAGRLIERGEIRGRYVGDEHAVALFRAGCAQGSPESCYHLAQKTFRGEGLEANTVTASKLAHKGCKAGSNDACDLYRDLKYRLFEPKEASKYADHCEDDKKQERGYACYLSAKAYGYGVNFDADEERALELHEKGCALDYADSCEAAGDLLVESDEKRALGMYRKGCDGGADKACHVLGSRYAKGDGVEKDVTRAVDYLEKACTRGLGDACGELGDFYADGEGADKDEARAEQMFRNGCANGHIRSCTRLAQFYLRANSEESFRQAIQLYEFACTNEEPEACDDLGSIHASLDDEESHIEAADYFEKACLMDFGRGCSNFASRYYFGVGVEKDREKAVELYRRSCTQGFETGCYRLASIYEAGEDVDRDAKKALELYEAACKDEHVDSCRSVARMKLNGTQTAYQPEVAKKYLTKACNLGSDAACIDVANLVTRGVHVEQSLEDAVGFLSTGCEADGATSCSKLADRLRLGMGAPADPKQASTKAKRSLDIVRNNCEDGVYGHCDWAAHLIAHGDGDRTDFSAAREYLRKKCDEDIASACIEIGEQKSTGELFPRDRQKGVDKLVALCKDSDLETACYEAAYFMRFGHSDELDLTRSVDLYQSLCDDDNPVACRAVGTAYLHGLGVDRDYTRAVNTLADTCTADESTGCLSYLAALMMRGDSAKAKPLAQRSKSACERNNATGCIQQGELLSHGVAVGRDLTKAIEMFERACEMGEFNSCARAEALRDHQTRLEKADAEALIEQCEQKDDATACVVLGLANEYGIGAKASFDAAATRYEQACEADEKLGCQLRVAMDLHSKKPLTGDAVYDLSKKACALGSGEYCYGRGVGLSNHDWDAGVEMVGRACGEGVERACLWMTANGESVGE</sequence>
<dbReference type="SMART" id="SM00671">
    <property type="entry name" value="SEL1"/>
    <property type="match status" value="18"/>
</dbReference>
<evidence type="ECO:0000256" key="1">
    <source>
        <dbReference type="ARBA" id="ARBA00008486"/>
    </source>
</evidence>
<dbReference type="AlphaFoldDB" id="A0A4Y6PVU2"/>
<gene>
    <name evidence="3" type="ORF">FIV42_16930</name>
</gene>
<accession>A0A5B8Y6L9</accession>
<reference evidence="3 4" key="1">
    <citation type="submission" date="2019-06" db="EMBL/GenBank/DDBJ databases">
        <title>Persicimonas caeni gen. nov., sp. nov., a predatory bacterium isolated from solar saltern.</title>
        <authorList>
            <person name="Wang S."/>
        </authorList>
    </citation>
    <scope>NUCLEOTIDE SEQUENCE [LARGE SCALE GENOMIC DNA]</scope>
    <source>
        <strain evidence="3 4">YN101</strain>
    </source>
</reference>
<dbReference type="Proteomes" id="UP000315995">
    <property type="component" value="Chromosome"/>
</dbReference>
<dbReference type="PANTHER" id="PTHR13891:SF1">
    <property type="entry name" value="CYTOCHROME C OXIDASE ASSEMBLY FACTOR 7"/>
    <property type="match status" value="1"/>
</dbReference>
<proteinExistence type="inferred from homology"/>
<dbReference type="Pfam" id="PF08238">
    <property type="entry name" value="Sel1"/>
    <property type="match status" value="15"/>
</dbReference>
<dbReference type="OrthoDB" id="5460358at2"/>
<evidence type="ECO:0000313" key="3">
    <source>
        <dbReference type="EMBL" id="QDG52363.1"/>
    </source>
</evidence>
<organism evidence="3 4">
    <name type="scientific">Persicimonas caeni</name>
    <dbReference type="NCBI Taxonomy" id="2292766"/>
    <lineage>
        <taxon>Bacteria</taxon>
        <taxon>Deltaproteobacteria</taxon>
        <taxon>Bradymonadales</taxon>
        <taxon>Bradymonadaceae</taxon>
        <taxon>Persicimonas</taxon>
    </lineage>
</organism>
<dbReference type="SUPFAM" id="SSF81901">
    <property type="entry name" value="HCP-like"/>
    <property type="match status" value="5"/>
</dbReference>
<dbReference type="EMBL" id="CP041186">
    <property type="protein sequence ID" value="QDG52363.1"/>
    <property type="molecule type" value="Genomic_DNA"/>
</dbReference>
<keyword evidence="4" id="KW-1185">Reference proteome</keyword>
<dbReference type="InterPro" id="IPR011990">
    <property type="entry name" value="TPR-like_helical_dom_sf"/>
</dbReference>
<name>A0A4Y6PVU2_PERCE</name>
<evidence type="ECO:0000313" key="4">
    <source>
        <dbReference type="Proteomes" id="UP000315995"/>
    </source>
</evidence>
<accession>A0A4Y6PVU2</accession>
<dbReference type="PROSITE" id="PS51257">
    <property type="entry name" value="PROKAR_LIPOPROTEIN"/>
    <property type="match status" value="1"/>
</dbReference>
<dbReference type="InterPro" id="IPR006597">
    <property type="entry name" value="Sel1-like"/>
</dbReference>
<protein>
    <submittedName>
        <fullName evidence="3">Sel1 repeat family protein</fullName>
    </submittedName>
</protein>
<dbReference type="Gene3D" id="1.25.40.10">
    <property type="entry name" value="Tetratricopeptide repeat domain"/>
    <property type="match status" value="5"/>
</dbReference>
<dbReference type="InterPro" id="IPR040239">
    <property type="entry name" value="HcpB-like"/>
</dbReference>
<dbReference type="PANTHER" id="PTHR13891">
    <property type="entry name" value="CYTOCHROME C OXIDASE ASSEMBLY FACTOR 7"/>
    <property type="match status" value="1"/>
</dbReference>
<keyword evidence="2" id="KW-0677">Repeat</keyword>